<dbReference type="InterPro" id="IPR052585">
    <property type="entry name" value="Lipid_raft_assoc_Zn_ADH"/>
</dbReference>
<dbReference type="AlphaFoldDB" id="A0AAV9GW45"/>
<comment type="caution">
    <text evidence="2">The sequence shown here is derived from an EMBL/GenBank/DDBJ whole genome shotgun (WGS) entry which is preliminary data.</text>
</comment>
<feature type="non-terminal residue" evidence="2">
    <location>
        <position position="300"/>
    </location>
</feature>
<dbReference type="Pfam" id="PF08240">
    <property type="entry name" value="ADH_N"/>
    <property type="match status" value="1"/>
</dbReference>
<dbReference type="PROSITE" id="PS01162">
    <property type="entry name" value="QOR_ZETA_CRYSTAL"/>
    <property type="match status" value="1"/>
</dbReference>
<dbReference type="Gene3D" id="3.40.50.720">
    <property type="entry name" value="NAD(P)-binding Rossmann-like Domain"/>
    <property type="match status" value="1"/>
</dbReference>
<dbReference type="InterPro" id="IPR020843">
    <property type="entry name" value="ER"/>
</dbReference>
<sequence length="300" mass="32018">MSTPPTTTKAWTHSARGPLRSVLSLNPSHPLPPFPPPDQSQEWLLLRVAYAALNPGDIIGITLMPALIRSGPARTAAVPGFDLTGVVEDVWTPSSSQDQHAPTQSRFQKGDRVIAFPPFDHKRTHGVGALQGLVPIPAKYAVRLPEGKSLRDGAGLMLAGCVALQQVDETGLRQGQRVLVNGASGGIGTAAVQIARETVGREGFVVAVCSGRNVEMVRGLGADEVLDYTEYKDLAEELGRRYGGEKFDVVLDTYGSQALFNGCAGFLKEEGVYDAASIGYEGYGFWALLMSGLTLLWNGV</sequence>
<dbReference type="InterPro" id="IPR013154">
    <property type="entry name" value="ADH-like_N"/>
</dbReference>
<dbReference type="GO" id="GO:0008270">
    <property type="term" value="F:zinc ion binding"/>
    <property type="evidence" value="ECO:0007669"/>
    <property type="project" value="InterPro"/>
</dbReference>
<dbReference type="InterPro" id="IPR011032">
    <property type="entry name" value="GroES-like_sf"/>
</dbReference>
<gene>
    <name evidence="2" type="ORF">QBC34DRAFT_399995</name>
</gene>
<dbReference type="PANTHER" id="PTHR43482:SF1">
    <property type="entry name" value="PROTEIN AST1-RELATED"/>
    <property type="match status" value="1"/>
</dbReference>
<dbReference type="Proteomes" id="UP001321760">
    <property type="component" value="Unassembled WGS sequence"/>
</dbReference>
<evidence type="ECO:0000259" key="1">
    <source>
        <dbReference type="SMART" id="SM00829"/>
    </source>
</evidence>
<dbReference type="EMBL" id="MU865926">
    <property type="protein sequence ID" value="KAK4451950.1"/>
    <property type="molecule type" value="Genomic_DNA"/>
</dbReference>
<dbReference type="InterPro" id="IPR036291">
    <property type="entry name" value="NAD(P)-bd_dom_sf"/>
</dbReference>
<reference evidence="2" key="1">
    <citation type="journal article" date="2023" name="Mol. Phylogenet. Evol.">
        <title>Genome-scale phylogeny and comparative genomics of the fungal order Sordariales.</title>
        <authorList>
            <person name="Hensen N."/>
            <person name="Bonometti L."/>
            <person name="Westerberg I."/>
            <person name="Brannstrom I.O."/>
            <person name="Guillou S."/>
            <person name="Cros-Aarteil S."/>
            <person name="Calhoun S."/>
            <person name="Haridas S."/>
            <person name="Kuo A."/>
            <person name="Mondo S."/>
            <person name="Pangilinan J."/>
            <person name="Riley R."/>
            <person name="LaButti K."/>
            <person name="Andreopoulos B."/>
            <person name="Lipzen A."/>
            <person name="Chen C."/>
            <person name="Yan M."/>
            <person name="Daum C."/>
            <person name="Ng V."/>
            <person name="Clum A."/>
            <person name="Steindorff A."/>
            <person name="Ohm R.A."/>
            <person name="Martin F."/>
            <person name="Silar P."/>
            <person name="Natvig D.O."/>
            <person name="Lalanne C."/>
            <person name="Gautier V."/>
            <person name="Ament-Velasquez S.L."/>
            <person name="Kruys A."/>
            <person name="Hutchinson M.I."/>
            <person name="Powell A.J."/>
            <person name="Barry K."/>
            <person name="Miller A.N."/>
            <person name="Grigoriev I.V."/>
            <person name="Debuchy R."/>
            <person name="Gladieux P."/>
            <person name="Hiltunen Thoren M."/>
            <person name="Johannesson H."/>
        </authorList>
    </citation>
    <scope>NUCLEOTIDE SEQUENCE</scope>
    <source>
        <strain evidence="2">PSN243</strain>
    </source>
</reference>
<dbReference type="Gene3D" id="3.90.180.10">
    <property type="entry name" value="Medium-chain alcohol dehydrogenases, catalytic domain"/>
    <property type="match status" value="1"/>
</dbReference>
<evidence type="ECO:0000313" key="3">
    <source>
        <dbReference type="Proteomes" id="UP001321760"/>
    </source>
</evidence>
<dbReference type="GO" id="GO:0016491">
    <property type="term" value="F:oxidoreductase activity"/>
    <property type="evidence" value="ECO:0007669"/>
    <property type="project" value="InterPro"/>
</dbReference>
<evidence type="ECO:0000313" key="2">
    <source>
        <dbReference type="EMBL" id="KAK4451950.1"/>
    </source>
</evidence>
<organism evidence="2 3">
    <name type="scientific">Podospora aff. communis PSN243</name>
    <dbReference type="NCBI Taxonomy" id="3040156"/>
    <lineage>
        <taxon>Eukaryota</taxon>
        <taxon>Fungi</taxon>
        <taxon>Dikarya</taxon>
        <taxon>Ascomycota</taxon>
        <taxon>Pezizomycotina</taxon>
        <taxon>Sordariomycetes</taxon>
        <taxon>Sordariomycetidae</taxon>
        <taxon>Sordariales</taxon>
        <taxon>Podosporaceae</taxon>
        <taxon>Podospora</taxon>
    </lineage>
</organism>
<dbReference type="SUPFAM" id="SSF50129">
    <property type="entry name" value="GroES-like"/>
    <property type="match status" value="1"/>
</dbReference>
<accession>A0AAV9GW45</accession>
<reference evidence="2" key="2">
    <citation type="submission" date="2023-05" db="EMBL/GenBank/DDBJ databases">
        <authorList>
            <consortium name="Lawrence Berkeley National Laboratory"/>
            <person name="Steindorff A."/>
            <person name="Hensen N."/>
            <person name="Bonometti L."/>
            <person name="Westerberg I."/>
            <person name="Brannstrom I.O."/>
            <person name="Guillou S."/>
            <person name="Cros-Aarteil S."/>
            <person name="Calhoun S."/>
            <person name="Haridas S."/>
            <person name="Kuo A."/>
            <person name="Mondo S."/>
            <person name="Pangilinan J."/>
            <person name="Riley R."/>
            <person name="Labutti K."/>
            <person name="Andreopoulos B."/>
            <person name="Lipzen A."/>
            <person name="Chen C."/>
            <person name="Yanf M."/>
            <person name="Daum C."/>
            <person name="Ng V."/>
            <person name="Clum A."/>
            <person name="Ohm R."/>
            <person name="Martin F."/>
            <person name="Silar P."/>
            <person name="Natvig D."/>
            <person name="Lalanne C."/>
            <person name="Gautier V."/>
            <person name="Ament-Velasquez S.L."/>
            <person name="Kruys A."/>
            <person name="Hutchinson M.I."/>
            <person name="Powell A.J."/>
            <person name="Barry K."/>
            <person name="Miller A.N."/>
            <person name="Grigoriev I.V."/>
            <person name="Debuchy R."/>
            <person name="Gladieux P."/>
            <person name="Thoren M.H."/>
            <person name="Johannesson H."/>
        </authorList>
    </citation>
    <scope>NUCLEOTIDE SEQUENCE</scope>
    <source>
        <strain evidence="2">PSN243</strain>
    </source>
</reference>
<name>A0AAV9GW45_9PEZI</name>
<dbReference type="SMART" id="SM00829">
    <property type="entry name" value="PKS_ER"/>
    <property type="match status" value="1"/>
</dbReference>
<protein>
    <submittedName>
        <fullName evidence="2">Dehydrogenase</fullName>
    </submittedName>
</protein>
<dbReference type="Pfam" id="PF00107">
    <property type="entry name" value="ADH_zinc_N"/>
    <property type="match status" value="1"/>
</dbReference>
<keyword evidence="3" id="KW-1185">Reference proteome</keyword>
<dbReference type="InterPro" id="IPR002364">
    <property type="entry name" value="Quin_OxRdtase/zeta-crystal_CS"/>
</dbReference>
<feature type="domain" description="Enoyl reductase (ER)" evidence="1">
    <location>
        <begin position="20"/>
        <end position="300"/>
    </location>
</feature>
<dbReference type="PANTHER" id="PTHR43482">
    <property type="entry name" value="PROTEIN AST1-RELATED"/>
    <property type="match status" value="1"/>
</dbReference>
<dbReference type="SUPFAM" id="SSF51735">
    <property type="entry name" value="NAD(P)-binding Rossmann-fold domains"/>
    <property type="match status" value="1"/>
</dbReference>
<dbReference type="InterPro" id="IPR013149">
    <property type="entry name" value="ADH-like_C"/>
</dbReference>
<dbReference type="CDD" id="cd08267">
    <property type="entry name" value="MDR1"/>
    <property type="match status" value="1"/>
</dbReference>
<proteinExistence type="predicted"/>